<sequence>MEALPSHINGIVTENGVNISNKCDDQQPTKNGYHHQNGYINGLNKKDLKNGVGNGCEIPALNGLTNGHVKDAVNGTIAHIPRPLRPNQRLRIAQIAPLFESVPPKLYGGTERVVHYLTEELVRRGHQVTLFCSSDSKTSAEMVANDFWPALRLNPVCIPIIPFLCMLEDVRKRQNDFDILHFHTYEHFGMLKDISERSVTTLHGKLCIPDLVPLFSCFPHSKLISISDNQRTHLKHKNPNFVGTVYHGIPKDMFNFTKKPKGEEPYLAFLGRIAEEKRPDIAIKIAVKAGIPLKIAAKIDKVDVEFWENEVKPLVDQNPELVEYIGEITDSQKGEFLGNARALLFPIDWNEPFGLVLAESMACGTPIVARPCGSVPEVVEEGVTGIIFDTIDEGVEAVKRVHKMDRALVRETFEKRFTSEIMAGNYLKVKNKIKIRIYFMENNSEIN</sequence>
<dbReference type="Pfam" id="PF00534">
    <property type="entry name" value="Glycos_transf_1"/>
    <property type="match status" value="1"/>
</dbReference>
<dbReference type="CDD" id="cd03802">
    <property type="entry name" value="GT4_AviGT4-like"/>
    <property type="match status" value="1"/>
</dbReference>
<dbReference type="Gene3D" id="3.40.50.2000">
    <property type="entry name" value="Glycogen Phosphorylase B"/>
    <property type="match status" value="2"/>
</dbReference>
<evidence type="ECO:0000256" key="1">
    <source>
        <dbReference type="ARBA" id="ARBA00022676"/>
    </source>
</evidence>
<evidence type="ECO:0000259" key="2">
    <source>
        <dbReference type="Pfam" id="PF00534"/>
    </source>
</evidence>
<name>A0A914NF83_MELIC</name>
<dbReference type="GO" id="GO:0016757">
    <property type="term" value="F:glycosyltransferase activity"/>
    <property type="evidence" value="ECO:0007669"/>
    <property type="project" value="UniProtKB-KW"/>
</dbReference>
<keyword evidence="1" id="KW-0328">Glycosyltransferase</keyword>
<keyword evidence="1" id="KW-0808">Transferase</keyword>
<evidence type="ECO:0000313" key="4">
    <source>
        <dbReference type="Proteomes" id="UP000887563"/>
    </source>
</evidence>
<dbReference type="WBParaSite" id="Minc3s05442g38256">
    <property type="protein sequence ID" value="Minc3s05442g38256"/>
    <property type="gene ID" value="Minc3s05442g38256"/>
</dbReference>
<dbReference type="InterPro" id="IPR028098">
    <property type="entry name" value="Glyco_trans_4-like_N"/>
</dbReference>
<dbReference type="Proteomes" id="UP000887563">
    <property type="component" value="Unplaced"/>
</dbReference>
<keyword evidence="4" id="KW-1185">Reference proteome</keyword>
<dbReference type="InterPro" id="IPR001296">
    <property type="entry name" value="Glyco_trans_1"/>
</dbReference>
<evidence type="ECO:0000313" key="5">
    <source>
        <dbReference type="WBParaSite" id="Minc3s05442g38256"/>
    </source>
</evidence>
<feature type="domain" description="Glycosyl transferase family 1" evidence="2">
    <location>
        <begin position="258"/>
        <end position="401"/>
    </location>
</feature>
<proteinExistence type="predicted"/>
<protein>
    <submittedName>
        <fullName evidence="5">Uncharacterized protein</fullName>
    </submittedName>
</protein>
<accession>A0A914NF83</accession>
<feature type="domain" description="Glycosyltransferase subfamily 4-like N-terminal" evidence="3">
    <location>
        <begin position="107"/>
        <end position="206"/>
    </location>
</feature>
<dbReference type="SUPFAM" id="SSF53756">
    <property type="entry name" value="UDP-Glycosyltransferase/glycogen phosphorylase"/>
    <property type="match status" value="1"/>
</dbReference>
<dbReference type="Pfam" id="PF13439">
    <property type="entry name" value="Glyco_transf_4"/>
    <property type="match status" value="1"/>
</dbReference>
<dbReference type="PANTHER" id="PTHR12526">
    <property type="entry name" value="GLYCOSYLTRANSFERASE"/>
    <property type="match status" value="1"/>
</dbReference>
<dbReference type="PANTHER" id="PTHR12526:SF595">
    <property type="entry name" value="BLL5217 PROTEIN"/>
    <property type="match status" value="1"/>
</dbReference>
<reference evidence="5" key="1">
    <citation type="submission" date="2022-11" db="UniProtKB">
        <authorList>
            <consortium name="WormBaseParasite"/>
        </authorList>
    </citation>
    <scope>IDENTIFICATION</scope>
</reference>
<dbReference type="AlphaFoldDB" id="A0A914NF83"/>
<organism evidence="4 5">
    <name type="scientific">Meloidogyne incognita</name>
    <name type="common">Southern root-knot nematode worm</name>
    <name type="synonym">Oxyuris incognita</name>
    <dbReference type="NCBI Taxonomy" id="6306"/>
    <lineage>
        <taxon>Eukaryota</taxon>
        <taxon>Metazoa</taxon>
        <taxon>Ecdysozoa</taxon>
        <taxon>Nematoda</taxon>
        <taxon>Chromadorea</taxon>
        <taxon>Rhabditida</taxon>
        <taxon>Tylenchina</taxon>
        <taxon>Tylenchomorpha</taxon>
        <taxon>Tylenchoidea</taxon>
        <taxon>Meloidogynidae</taxon>
        <taxon>Meloidogyninae</taxon>
        <taxon>Meloidogyne</taxon>
        <taxon>Meloidogyne incognita group</taxon>
    </lineage>
</organism>
<evidence type="ECO:0000259" key="3">
    <source>
        <dbReference type="Pfam" id="PF13439"/>
    </source>
</evidence>